<evidence type="ECO:0000313" key="8">
    <source>
        <dbReference type="EMBL" id="QHM71329.1"/>
    </source>
</evidence>
<evidence type="ECO:0000259" key="7">
    <source>
        <dbReference type="PROSITE" id="PS51900"/>
    </source>
</evidence>
<evidence type="ECO:0000256" key="5">
    <source>
        <dbReference type="PROSITE-ProRule" id="PRU01248"/>
    </source>
</evidence>
<evidence type="ECO:0000259" key="6">
    <source>
        <dbReference type="PROSITE" id="PS51898"/>
    </source>
</evidence>
<dbReference type="Pfam" id="PF00589">
    <property type="entry name" value="Phage_integrase"/>
    <property type="match status" value="1"/>
</dbReference>
<keyword evidence="9" id="KW-1185">Reference proteome</keyword>
<dbReference type="PANTHER" id="PTHR30349:SF64">
    <property type="entry name" value="PROPHAGE INTEGRASE INTD-RELATED"/>
    <property type="match status" value="1"/>
</dbReference>
<dbReference type="Gene3D" id="1.10.150.130">
    <property type="match status" value="1"/>
</dbReference>
<feature type="domain" description="Tyr recombinase" evidence="6">
    <location>
        <begin position="176"/>
        <end position="361"/>
    </location>
</feature>
<comment type="similarity">
    <text evidence="1">Belongs to the 'phage' integrase family.</text>
</comment>
<dbReference type="InterPro" id="IPR002104">
    <property type="entry name" value="Integrase_catalytic"/>
</dbReference>
<dbReference type="Gene3D" id="3.30.160.60">
    <property type="entry name" value="Classic Zinc Finger"/>
    <property type="match status" value="1"/>
</dbReference>
<dbReference type="Pfam" id="PF22022">
    <property type="entry name" value="Phage_int_M"/>
    <property type="match status" value="1"/>
</dbReference>
<organism evidence="8 9">
    <name type="scientific">Mixta intestinalis</name>
    <dbReference type="NCBI Taxonomy" id="1615494"/>
    <lineage>
        <taxon>Bacteria</taxon>
        <taxon>Pseudomonadati</taxon>
        <taxon>Pseudomonadota</taxon>
        <taxon>Gammaproteobacteria</taxon>
        <taxon>Enterobacterales</taxon>
        <taxon>Erwiniaceae</taxon>
        <taxon>Mixta</taxon>
    </lineage>
</organism>
<protein>
    <submittedName>
        <fullName evidence="8">Tyrosine recombinase XerC</fullName>
    </submittedName>
</protein>
<dbReference type="PROSITE" id="PS51898">
    <property type="entry name" value="TYR_RECOMBINASE"/>
    <property type="match status" value="1"/>
</dbReference>
<feature type="domain" description="Core-binding (CB)" evidence="7">
    <location>
        <begin position="75"/>
        <end position="156"/>
    </location>
</feature>
<accession>A0A6P1PZN3</accession>
<dbReference type="PANTHER" id="PTHR30349">
    <property type="entry name" value="PHAGE INTEGRASE-RELATED"/>
    <property type="match status" value="1"/>
</dbReference>
<dbReference type="GO" id="GO:0006310">
    <property type="term" value="P:DNA recombination"/>
    <property type="evidence" value="ECO:0007669"/>
    <property type="project" value="UniProtKB-KW"/>
</dbReference>
<evidence type="ECO:0000256" key="3">
    <source>
        <dbReference type="ARBA" id="ARBA00023125"/>
    </source>
</evidence>
<dbReference type="PROSITE" id="PS51900">
    <property type="entry name" value="CB"/>
    <property type="match status" value="1"/>
</dbReference>
<dbReference type="InterPro" id="IPR050090">
    <property type="entry name" value="Tyrosine_recombinase_XerCD"/>
</dbReference>
<dbReference type="GO" id="GO:0008907">
    <property type="term" value="F:integrase activity"/>
    <property type="evidence" value="ECO:0007669"/>
    <property type="project" value="InterPro"/>
</dbReference>
<dbReference type="AlphaFoldDB" id="A0A6P1PZN3"/>
<dbReference type="InterPro" id="IPR013762">
    <property type="entry name" value="Integrase-like_cat_sf"/>
</dbReference>
<proteinExistence type="inferred from homology"/>
<keyword evidence="3 5" id="KW-0238">DNA-binding</keyword>
<dbReference type="Gene3D" id="1.10.443.10">
    <property type="entry name" value="Intergrase catalytic core"/>
    <property type="match status" value="1"/>
</dbReference>
<dbReference type="GO" id="GO:0003677">
    <property type="term" value="F:DNA binding"/>
    <property type="evidence" value="ECO:0007669"/>
    <property type="project" value="UniProtKB-UniRule"/>
</dbReference>
<name>A0A6P1PZN3_9GAMM</name>
<dbReference type="OrthoDB" id="8781634at2"/>
<keyword evidence="4" id="KW-0233">DNA recombination</keyword>
<dbReference type="InterPro" id="IPR011010">
    <property type="entry name" value="DNA_brk_join_enz"/>
</dbReference>
<dbReference type="RefSeq" id="WP_160621325.1">
    <property type="nucleotide sequence ID" value="NZ_CP028271.1"/>
</dbReference>
<evidence type="ECO:0000256" key="2">
    <source>
        <dbReference type="ARBA" id="ARBA00022908"/>
    </source>
</evidence>
<evidence type="ECO:0000313" key="9">
    <source>
        <dbReference type="Proteomes" id="UP000464053"/>
    </source>
</evidence>
<dbReference type="SUPFAM" id="SSF56349">
    <property type="entry name" value="DNA breaking-rejoining enzymes"/>
    <property type="match status" value="1"/>
</dbReference>
<dbReference type="EMBL" id="CP028271">
    <property type="protein sequence ID" value="QHM71329.1"/>
    <property type="molecule type" value="Genomic_DNA"/>
</dbReference>
<sequence length="368" mass="42359">MTRKRKYDANLPKNLTYRKQRNAFYWRNPVTGKEISLGNLARRDAIAQAIEANHYIEQNYSPVALLEKIKNEKDIILCEWIEKYDDLLNRRNLANNTYKIRRNQLKTINEKMGHLALKEITTRHIAEFLEEWIIADKKTMAGGLRSTLSDMFREAVVAGHIVSNPVTPTRAPKITVQRSRLINFAQYQTIRAAAIQQPRWFVLAMDLALVTGQRREDIVNMRFSDIRENHLYVEQGKTGERIAIPLALKLKQAGLTLSEIIERCRTIRKSDFLISTGIRKNSPDGAMHPDNLTKRFADARKEAGIVSDTPPTFHEIRSLAGRMYEAEYGKAFAQQLLGHKSEKMTAKYLDLRDDSFTLITPPEKKTGY</sequence>
<dbReference type="Proteomes" id="UP000464053">
    <property type="component" value="Chromosome"/>
</dbReference>
<dbReference type="Pfam" id="PF09003">
    <property type="entry name" value="Arm-DNA-bind_1"/>
    <property type="match status" value="1"/>
</dbReference>
<dbReference type="InterPro" id="IPR010998">
    <property type="entry name" value="Integrase_recombinase_N"/>
</dbReference>
<evidence type="ECO:0000256" key="4">
    <source>
        <dbReference type="ARBA" id="ARBA00023172"/>
    </source>
</evidence>
<gene>
    <name evidence="8" type="primary">xerC_2</name>
    <name evidence="8" type="ORF">C7M51_01615</name>
</gene>
<dbReference type="InterPro" id="IPR044068">
    <property type="entry name" value="CB"/>
</dbReference>
<dbReference type="SUPFAM" id="SSF54171">
    <property type="entry name" value="DNA-binding domain"/>
    <property type="match status" value="1"/>
</dbReference>
<reference evidence="8 9" key="1">
    <citation type="submission" date="2018-03" db="EMBL/GenBank/DDBJ databases">
        <title>Pantoea intestinalis SRCM103226 isolated form the mealworm.</title>
        <authorList>
            <person name="Jeong D.-Y."/>
            <person name="Kim J.W."/>
        </authorList>
    </citation>
    <scope>NUCLEOTIDE SEQUENCE [LARGE SCALE GENOMIC DNA]</scope>
    <source>
        <strain evidence="8 9">SRCM103226</strain>
    </source>
</reference>
<evidence type="ECO:0000256" key="1">
    <source>
        <dbReference type="ARBA" id="ARBA00008857"/>
    </source>
</evidence>
<dbReference type="InterPro" id="IPR053876">
    <property type="entry name" value="Phage_int_M"/>
</dbReference>
<keyword evidence="2" id="KW-0229">DNA integration</keyword>
<dbReference type="InterPro" id="IPR016177">
    <property type="entry name" value="DNA-bd_dom_sf"/>
</dbReference>
<dbReference type="KEGG" id="mint:C7M51_01615"/>
<dbReference type="InterPro" id="IPR015094">
    <property type="entry name" value="Integrase_lambda-typ_DNA-bd_N"/>
</dbReference>